<dbReference type="KEGG" id="dli:dnl_18230"/>
<accession>A0A975B6C2</accession>
<gene>
    <name evidence="1" type="ORF">dnl_18230</name>
</gene>
<organism evidence="1 2">
    <name type="scientific">Desulfonema limicola</name>
    <dbReference type="NCBI Taxonomy" id="45656"/>
    <lineage>
        <taxon>Bacteria</taxon>
        <taxon>Pseudomonadati</taxon>
        <taxon>Thermodesulfobacteriota</taxon>
        <taxon>Desulfobacteria</taxon>
        <taxon>Desulfobacterales</taxon>
        <taxon>Desulfococcaceae</taxon>
        <taxon>Desulfonema</taxon>
    </lineage>
</organism>
<dbReference type="RefSeq" id="WP_207691289.1">
    <property type="nucleotide sequence ID" value="NZ_CP061799.1"/>
</dbReference>
<dbReference type="AlphaFoldDB" id="A0A975B6C2"/>
<proteinExistence type="predicted"/>
<evidence type="ECO:0000313" key="2">
    <source>
        <dbReference type="Proteomes" id="UP000663720"/>
    </source>
</evidence>
<name>A0A975B6C2_9BACT</name>
<evidence type="ECO:0000313" key="1">
    <source>
        <dbReference type="EMBL" id="QTA79550.1"/>
    </source>
</evidence>
<dbReference type="EMBL" id="CP061799">
    <property type="protein sequence ID" value="QTA79550.1"/>
    <property type="molecule type" value="Genomic_DNA"/>
</dbReference>
<sequence>MRYTCAEYREEMMLIGLRKQLNQEGISEEKKKELIKQIKKLEAEMDMT</sequence>
<reference evidence="1" key="1">
    <citation type="journal article" date="2021" name="Microb. Physiol.">
        <title>Proteogenomic Insights into the Physiology of Marine, Sulfate-Reducing, Filamentous Desulfonema limicola and Desulfonema magnum.</title>
        <authorList>
            <person name="Schnaars V."/>
            <person name="Wohlbrand L."/>
            <person name="Scheve S."/>
            <person name="Hinrichs C."/>
            <person name="Reinhardt R."/>
            <person name="Rabus R."/>
        </authorList>
    </citation>
    <scope>NUCLEOTIDE SEQUENCE</scope>
    <source>
        <strain evidence="1">5ac10</strain>
    </source>
</reference>
<keyword evidence="2" id="KW-1185">Reference proteome</keyword>
<dbReference type="Proteomes" id="UP000663720">
    <property type="component" value="Chromosome"/>
</dbReference>
<protein>
    <submittedName>
        <fullName evidence="1">Uncharacterized protein</fullName>
    </submittedName>
</protein>